<dbReference type="AlphaFoldDB" id="A0A165NT95"/>
<evidence type="ECO:0000313" key="1">
    <source>
        <dbReference type="EMBL" id="KZT67347.1"/>
    </source>
</evidence>
<dbReference type="Proteomes" id="UP000076727">
    <property type="component" value="Unassembled WGS sequence"/>
</dbReference>
<protein>
    <submittedName>
        <fullName evidence="1">Uncharacterized protein</fullName>
    </submittedName>
</protein>
<organism evidence="1 2">
    <name type="scientific">Daedalea quercina L-15889</name>
    <dbReference type="NCBI Taxonomy" id="1314783"/>
    <lineage>
        <taxon>Eukaryota</taxon>
        <taxon>Fungi</taxon>
        <taxon>Dikarya</taxon>
        <taxon>Basidiomycota</taxon>
        <taxon>Agaricomycotina</taxon>
        <taxon>Agaricomycetes</taxon>
        <taxon>Polyporales</taxon>
        <taxon>Fomitopsis</taxon>
    </lineage>
</organism>
<sequence length="182" mass="20167">MPAVDIPNNTCLPFVRIARDLHRCCNTSLLCAQIMSLNLNASMRVCRGADWSMPVTEPREFWGVLACVYNVCSLSSREVYLPTEDLASPVMYFGSVASVITLYIGRRIGAASSIRYICKRQTTTSVSTAGEHLRVRVRVSNLSAGQSLLLPSMHSARCIYPIRLQSNIPKGFDMTAARCCRQ</sequence>
<proteinExistence type="predicted"/>
<accession>A0A165NT95</accession>
<name>A0A165NT95_9APHY</name>
<gene>
    <name evidence="1" type="ORF">DAEQUDRAFT_397073</name>
</gene>
<dbReference type="EMBL" id="KV429077">
    <property type="protein sequence ID" value="KZT67347.1"/>
    <property type="molecule type" value="Genomic_DNA"/>
</dbReference>
<keyword evidence="2" id="KW-1185">Reference proteome</keyword>
<evidence type="ECO:0000313" key="2">
    <source>
        <dbReference type="Proteomes" id="UP000076727"/>
    </source>
</evidence>
<reference evidence="1 2" key="1">
    <citation type="journal article" date="2016" name="Mol. Biol. Evol.">
        <title>Comparative Genomics of Early-Diverging Mushroom-Forming Fungi Provides Insights into the Origins of Lignocellulose Decay Capabilities.</title>
        <authorList>
            <person name="Nagy L.G."/>
            <person name="Riley R."/>
            <person name="Tritt A."/>
            <person name="Adam C."/>
            <person name="Daum C."/>
            <person name="Floudas D."/>
            <person name="Sun H."/>
            <person name="Yadav J.S."/>
            <person name="Pangilinan J."/>
            <person name="Larsson K.H."/>
            <person name="Matsuura K."/>
            <person name="Barry K."/>
            <person name="Labutti K."/>
            <person name="Kuo R."/>
            <person name="Ohm R.A."/>
            <person name="Bhattacharya S.S."/>
            <person name="Shirouzu T."/>
            <person name="Yoshinaga Y."/>
            <person name="Martin F.M."/>
            <person name="Grigoriev I.V."/>
            <person name="Hibbett D.S."/>
        </authorList>
    </citation>
    <scope>NUCLEOTIDE SEQUENCE [LARGE SCALE GENOMIC DNA]</scope>
    <source>
        <strain evidence="1 2">L-15889</strain>
    </source>
</reference>